<feature type="domain" description="Glucose-methanol-choline oxidoreductase N-terminal" evidence="5">
    <location>
        <begin position="106"/>
        <end position="129"/>
    </location>
</feature>
<evidence type="ECO:0000256" key="4">
    <source>
        <dbReference type="SAM" id="SignalP"/>
    </source>
</evidence>
<evidence type="ECO:0000259" key="6">
    <source>
        <dbReference type="PROSITE" id="PS00624"/>
    </source>
</evidence>
<sequence>MRPAGYCARVLTALLLPEVCVAPQPATFDYIIAGGGTAGLTIAARLSEDPAVTVAVIEAGENRVDDLNILAPGLLTALYSNPRYDWNFHTVPQADVDNKIYAHPRGKVLGGSSAINFLFWTHPSRKDIDNWGKLGNEGWSWNALKPFFKKSEDYTAPSWKVQSDLKTQYVIPQTHGASGAIKAGFPDWYTEISEAWPRTFAKLGLAVEGDPADGVALGGYTNLLNLDLSSHTRSYAATDYYEPNADRPNLHVFTGSLVRKIVLTKRQGVNVATGVEFSKDGVVTTIHAAKEVILSAGSYGSPQILELSGIGKANLLRKHGIPVVVDNPNVGENLQDHNYVPLGFEVNDGIFTLDSFRDEAVFNAALQEYLTAKTGPISVSGASSALLSLPQIAGSGYKLPRYKTPARPNPGLAEQYALQLEDIFKEAVVQELTLGAGINPIWQNDTSKLFNSGLPTGNFLSILGVLEHPFSRGSVHIASADPAAYPIIDPKYLSHPLDIEILSKIVLHVQKVARTAPLSNLLKNGGRKYQPGYHEITPANVEAWIKTALQSEFHPSGTCSMLPRAKGGVVDAKFRVYGVQGLRVVDASVFPLLVRANIQSLVYAVAERAAEFIKDDD</sequence>
<dbReference type="AlphaFoldDB" id="A0AAV9V7C6"/>
<dbReference type="Pfam" id="PF00732">
    <property type="entry name" value="GMC_oxred_N"/>
    <property type="match status" value="1"/>
</dbReference>
<protein>
    <recommendedName>
        <fullName evidence="5 6">Glucose-methanol-choline oxidoreductase N-terminal domain-containing protein</fullName>
    </recommendedName>
</protein>
<dbReference type="PANTHER" id="PTHR11552:SF210">
    <property type="entry name" value="GLUCOSE-METHANOL-CHOLINE OXIDOREDUCTASE N-TERMINAL DOMAIN-CONTAINING PROTEIN-RELATED"/>
    <property type="match status" value="1"/>
</dbReference>
<evidence type="ECO:0000256" key="3">
    <source>
        <dbReference type="RuleBase" id="RU003968"/>
    </source>
</evidence>
<dbReference type="SUPFAM" id="SSF54373">
    <property type="entry name" value="FAD-linked reductases, C-terminal domain"/>
    <property type="match status" value="1"/>
</dbReference>
<dbReference type="InterPro" id="IPR000172">
    <property type="entry name" value="GMC_OxRdtase_N"/>
</dbReference>
<dbReference type="InterPro" id="IPR036188">
    <property type="entry name" value="FAD/NAD-bd_sf"/>
</dbReference>
<feature type="binding site" evidence="2">
    <location>
        <position position="108"/>
    </location>
    <ligand>
        <name>FAD</name>
        <dbReference type="ChEBI" id="CHEBI:57692"/>
    </ligand>
</feature>
<evidence type="ECO:0000256" key="1">
    <source>
        <dbReference type="ARBA" id="ARBA00010790"/>
    </source>
</evidence>
<dbReference type="Proteomes" id="UP001375240">
    <property type="component" value="Unassembled WGS sequence"/>
</dbReference>
<dbReference type="Gene3D" id="3.30.560.10">
    <property type="entry name" value="Glucose Oxidase, domain 3"/>
    <property type="match status" value="1"/>
</dbReference>
<dbReference type="PROSITE" id="PS00623">
    <property type="entry name" value="GMC_OXRED_1"/>
    <property type="match status" value="1"/>
</dbReference>
<reference evidence="7 8" key="1">
    <citation type="submission" date="2019-10" db="EMBL/GenBank/DDBJ databases">
        <authorList>
            <person name="Palmer J.M."/>
        </authorList>
    </citation>
    <scope>NUCLEOTIDE SEQUENCE [LARGE SCALE GENOMIC DNA]</scope>
    <source>
        <strain evidence="7 8">TWF696</strain>
    </source>
</reference>
<evidence type="ECO:0000259" key="5">
    <source>
        <dbReference type="PROSITE" id="PS00623"/>
    </source>
</evidence>
<dbReference type="EMBL" id="JAVHNQ010000002">
    <property type="protein sequence ID" value="KAK6355148.1"/>
    <property type="molecule type" value="Genomic_DNA"/>
</dbReference>
<feature type="domain" description="Glucose-methanol-choline oxidoreductase N-terminal" evidence="6">
    <location>
        <begin position="297"/>
        <end position="311"/>
    </location>
</feature>
<keyword evidence="2 3" id="KW-0274">FAD</keyword>
<dbReference type="InterPro" id="IPR007867">
    <property type="entry name" value="GMC_OxRtase_C"/>
</dbReference>
<gene>
    <name evidence="7" type="ORF">TWF696_004268</name>
</gene>
<dbReference type="SUPFAM" id="SSF51905">
    <property type="entry name" value="FAD/NAD(P)-binding domain"/>
    <property type="match status" value="1"/>
</dbReference>
<dbReference type="PROSITE" id="PS00624">
    <property type="entry name" value="GMC_OXRED_2"/>
    <property type="match status" value="1"/>
</dbReference>
<evidence type="ECO:0000256" key="2">
    <source>
        <dbReference type="PIRSR" id="PIRSR000137-2"/>
    </source>
</evidence>
<dbReference type="Gene3D" id="3.50.50.60">
    <property type="entry name" value="FAD/NAD(P)-binding domain"/>
    <property type="match status" value="1"/>
</dbReference>
<comment type="caution">
    <text evidence="7">The sequence shown here is derived from an EMBL/GenBank/DDBJ whole genome shotgun (WGS) entry which is preliminary data.</text>
</comment>
<feature type="chain" id="PRO_5043832999" description="Glucose-methanol-choline oxidoreductase N-terminal domain-containing protein" evidence="4">
    <location>
        <begin position="23"/>
        <end position="617"/>
    </location>
</feature>
<dbReference type="GO" id="GO:0016614">
    <property type="term" value="F:oxidoreductase activity, acting on CH-OH group of donors"/>
    <property type="evidence" value="ECO:0007669"/>
    <property type="project" value="InterPro"/>
</dbReference>
<keyword evidence="3" id="KW-0285">Flavoprotein</keyword>
<dbReference type="GO" id="GO:0050660">
    <property type="term" value="F:flavin adenine dinucleotide binding"/>
    <property type="evidence" value="ECO:0007669"/>
    <property type="project" value="InterPro"/>
</dbReference>
<keyword evidence="4" id="KW-0732">Signal</keyword>
<evidence type="ECO:0000313" key="8">
    <source>
        <dbReference type="Proteomes" id="UP001375240"/>
    </source>
</evidence>
<comment type="cofactor">
    <cofactor evidence="2">
        <name>FAD</name>
        <dbReference type="ChEBI" id="CHEBI:57692"/>
    </cofactor>
</comment>
<organism evidence="7 8">
    <name type="scientific">Orbilia brochopaga</name>
    <dbReference type="NCBI Taxonomy" id="3140254"/>
    <lineage>
        <taxon>Eukaryota</taxon>
        <taxon>Fungi</taxon>
        <taxon>Dikarya</taxon>
        <taxon>Ascomycota</taxon>
        <taxon>Pezizomycotina</taxon>
        <taxon>Orbiliomycetes</taxon>
        <taxon>Orbiliales</taxon>
        <taxon>Orbiliaceae</taxon>
        <taxon>Orbilia</taxon>
    </lineage>
</organism>
<keyword evidence="8" id="KW-1185">Reference proteome</keyword>
<dbReference type="InterPro" id="IPR012132">
    <property type="entry name" value="GMC_OxRdtase"/>
</dbReference>
<comment type="similarity">
    <text evidence="1 3">Belongs to the GMC oxidoreductase family.</text>
</comment>
<dbReference type="PANTHER" id="PTHR11552">
    <property type="entry name" value="GLUCOSE-METHANOL-CHOLINE GMC OXIDOREDUCTASE"/>
    <property type="match status" value="1"/>
</dbReference>
<dbReference type="PIRSF" id="PIRSF000137">
    <property type="entry name" value="Alcohol_oxidase"/>
    <property type="match status" value="1"/>
</dbReference>
<feature type="binding site" evidence="2">
    <location>
        <position position="258"/>
    </location>
    <ligand>
        <name>FAD</name>
        <dbReference type="ChEBI" id="CHEBI:57692"/>
    </ligand>
</feature>
<evidence type="ECO:0000313" key="7">
    <source>
        <dbReference type="EMBL" id="KAK6355148.1"/>
    </source>
</evidence>
<name>A0AAV9V7C6_9PEZI</name>
<dbReference type="Pfam" id="PF05199">
    <property type="entry name" value="GMC_oxred_C"/>
    <property type="match status" value="1"/>
</dbReference>
<proteinExistence type="inferred from homology"/>
<feature type="signal peptide" evidence="4">
    <location>
        <begin position="1"/>
        <end position="22"/>
    </location>
</feature>
<accession>A0AAV9V7C6</accession>